<proteinExistence type="predicted"/>
<dbReference type="OrthoDB" id="559456at2759"/>
<gene>
    <name evidence="1" type="ORF">CEUSTIGMA_g11841.t1</name>
</gene>
<protein>
    <submittedName>
        <fullName evidence="1">Uncharacterized protein</fullName>
    </submittedName>
</protein>
<dbReference type="EMBL" id="BEGY01000125">
    <property type="protein sequence ID" value="GAX84420.1"/>
    <property type="molecule type" value="Genomic_DNA"/>
</dbReference>
<dbReference type="Proteomes" id="UP000232323">
    <property type="component" value="Unassembled WGS sequence"/>
</dbReference>
<reference evidence="1 2" key="1">
    <citation type="submission" date="2017-08" db="EMBL/GenBank/DDBJ databases">
        <title>Acidophilic green algal genome provides insights into adaptation to an acidic environment.</title>
        <authorList>
            <person name="Hirooka S."/>
            <person name="Hirose Y."/>
            <person name="Kanesaki Y."/>
            <person name="Higuchi S."/>
            <person name="Fujiwara T."/>
            <person name="Onuma R."/>
            <person name="Era A."/>
            <person name="Ohbayashi R."/>
            <person name="Uzuka A."/>
            <person name="Nozaki H."/>
            <person name="Yoshikawa H."/>
            <person name="Miyagishima S.Y."/>
        </authorList>
    </citation>
    <scope>NUCLEOTIDE SEQUENCE [LARGE SCALE GENOMIC DNA]</scope>
    <source>
        <strain evidence="1 2">NIES-2499</strain>
    </source>
</reference>
<name>A0A250XNP1_9CHLO</name>
<keyword evidence="2" id="KW-1185">Reference proteome</keyword>
<comment type="caution">
    <text evidence="1">The sequence shown here is derived from an EMBL/GenBank/DDBJ whole genome shotgun (WGS) entry which is preliminary data.</text>
</comment>
<accession>A0A250XNP1</accession>
<evidence type="ECO:0000313" key="2">
    <source>
        <dbReference type="Proteomes" id="UP000232323"/>
    </source>
</evidence>
<evidence type="ECO:0000313" key="1">
    <source>
        <dbReference type="EMBL" id="GAX84420.1"/>
    </source>
</evidence>
<dbReference type="AlphaFoldDB" id="A0A250XNP1"/>
<organism evidence="1 2">
    <name type="scientific">Chlamydomonas eustigma</name>
    <dbReference type="NCBI Taxonomy" id="1157962"/>
    <lineage>
        <taxon>Eukaryota</taxon>
        <taxon>Viridiplantae</taxon>
        <taxon>Chlorophyta</taxon>
        <taxon>core chlorophytes</taxon>
        <taxon>Chlorophyceae</taxon>
        <taxon>CS clade</taxon>
        <taxon>Chlamydomonadales</taxon>
        <taxon>Chlamydomonadaceae</taxon>
        <taxon>Chlamydomonas</taxon>
    </lineage>
</organism>
<sequence>MLTYSRHFSTGSVDLFFNRTSAMGSPRPCHGLDDIRVILELRISEFSGCSMGDVATTYLSCSPSGVNSSINFINLSGRVAAVNVVSLGVDALQSVLSDPLTAQYGLSLIKMVGHRLDGAHPPIVSIAHEYDTSSWPSDFDP</sequence>